<dbReference type="EMBL" id="FNYK01000017">
    <property type="protein sequence ID" value="SEI69704.1"/>
    <property type="molecule type" value="Genomic_DNA"/>
</dbReference>
<evidence type="ECO:0000256" key="4">
    <source>
        <dbReference type="SAM" id="Coils"/>
    </source>
</evidence>
<feature type="domain" description="ATP-dependent RecD2 DNA helicase SH3" evidence="7">
    <location>
        <begin position="557"/>
        <end position="614"/>
    </location>
</feature>
<dbReference type="Pfam" id="PF13538">
    <property type="entry name" value="UvrD_C_2"/>
    <property type="match status" value="1"/>
</dbReference>
<comment type="function">
    <text evidence="3">DNA-dependent ATPase and ATP-dependent 5'-3' DNA helicase. Has no activity on blunt DNA or DNA with 3'-overhangs, requires at least 10 bases of 5'-ssDNA for helicase activity.</text>
</comment>
<dbReference type="PANTHER" id="PTHR43788">
    <property type="entry name" value="DNA2/NAM7 HELICASE FAMILY MEMBER"/>
    <property type="match status" value="1"/>
</dbReference>
<dbReference type="InterPro" id="IPR027785">
    <property type="entry name" value="UvrD-like_helicase_C"/>
</dbReference>
<dbReference type="Gene3D" id="3.40.50.300">
    <property type="entry name" value="P-loop containing nucleotide triphosphate hydrolases"/>
    <property type="match status" value="2"/>
</dbReference>
<keyword evidence="2 3" id="KW-0067">ATP-binding</keyword>
<gene>
    <name evidence="3" type="primary">recD2</name>
    <name evidence="9" type="ORF">SAMN04487834_101733</name>
</gene>
<dbReference type="EC" id="5.6.2.3" evidence="3"/>
<dbReference type="InterPro" id="IPR050534">
    <property type="entry name" value="Coronavir_polyprotein_1ab"/>
</dbReference>
<keyword evidence="3" id="KW-0413">Isomerase</keyword>
<keyword evidence="3" id="KW-0347">Helicase</keyword>
<feature type="domain" description="ATP-dependent RecD2 DNA helicase-like helix-hairpin-helix" evidence="6">
    <location>
        <begin position="144"/>
        <end position="231"/>
    </location>
</feature>
<dbReference type="NCBIfam" id="TIGR01448">
    <property type="entry name" value="recD_rel"/>
    <property type="match status" value="1"/>
</dbReference>
<keyword evidence="10" id="KW-1185">Reference proteome</keyword>
<evidence type="ECO:0000313" key="10">
    <source>
        <dbReference type="Proteomes" id="UP000183028"/>
    </source>
</evidence>
<feature type="coiled-coil region" evidence="4">
    <location>
        <begin position="295"/>
        <end position="322"/>
    </location>
</feature>
<evidence type="ECO:0000259" key="7">
    <source>
        <dbReference type="Pfam" id="PF18335"/>
    </source>
</evidence>
<evidence type="ECO:0000259" key="5">
    <source>
        <dbReference type="Pfam" id="PF13538"/>
    </source>
</evidence>
<dbReference type="AlphaFoldDB" id="A0A1H6SVA2"/>
<dbReference type="InterPro" id="IPR041451">
    <property type="entry name" value="RecD2_SH13"/>
</dbReference>
<dbReference type="CDD" id="cd17933">
    <property type="entry name" value="DEXSc_RecD-like"/>
    <property type="match status" value="1"/>
</dbReference>
<keyword evidence="3" id="KW-0378">Hydrolase</keyword>
<reference evidence="10" key="1">
    <citation type="submission" date="2016-10" db="EMBL/GenBank/DDBJ databases">
        <authorList>
            <person name="Varghese N."/>
        </authorList>
    </citation>
    <scope>NUCLEOTIDE SEQUENCE [LARGE SCALE GENOMIC DNA]</scope>
    <source>
        <strain evidence="10">DSM 20406</strain>
    </source>
</reference>
<dbReference type="Pfam" id="PF23139">
    <property type="entry name" value="OB_YrrC"/>
    <property type="match status" value="1"/>
</dbReference>
<dbReference type="InterPro" id="IPR027417">
    <property type="entry name" value="P-loop_NTPase"/>
</dbReference>
<evidence type="ECO:0000256" key="1">
    <source>
        <dbReference type="ARBA" id="ARBA00022741"/>
    </source>
</evidence>
<sequence length="731" mass="82813">MLTYTGMITRIRYYNEDSKFIVATFEANEEVTPFTITGNMSYVESDERYRIEGEFIQHPRYGKQFQLRGYEVLLADDRERIIRYLSSSLFKGIGEKQATAIVDALGENALKMIKEDASCLRGIKGMNENKMNVIKQVIDNQSYDQQVLSFFMGHGISTRNLGLIQGFYKERTLDVLQNNPYQLIDDIDGVGFKSADTLAKKLNFAADHPYRLKAAVAYALLERCFQTGSTYAYLDEIKKAAFRFVPQLTLELFDEYLQELLDDYKIIKEDERYYPHDLYDSEITISSLFRKFSNLPLANLDEERLEKQISQVEEQLDITYDKTQKEAITSFMRHPATILTGGPGTGKTTIVKAILRIFKSFYPDDRIDLVAPTGRAAKRLSELTGLETATIHRLLKWDMHTNTFGINSGNPLSTRLLVIDEFSMVDSVLFAKLLEASVHVNKILLIGDDQQLPSVSPGNVLADMIKSHLVPVIELNKIYRQEEGSGIVTLAHELRNDVYDEAIFRQYNDIHFISVPNYEVVGEVLDIVKSYIDDGYEDKDIQVLSPMYQGVAGVDALNEALQSLLNPPSPLKDELKVGARVFRVGDKILQLKNRPDDEVFNGDIGTLVEIIKKTPAHPSNTIVCDFDGVQVEYIDGDFNVITHAYCMTVHKSQGNEFPVVIMPVLSDFGIMNRKNLLYTGLSRAKSALYLLGATQVFKAAINRKNDLVARRTTLANRMSDEMVGISFDDFE</sequence>
<protein>
    <recommendedName>
        <fullName evidence="3">ATP-dependent RecD2 DNA helicase</fullName>
        <ecNumber evidence="3">5.6.2.3</ecNumber>
    </recommendedName>
    <alternativeName>
        <fullName evidence="3">DNA 5'-3' helicase subunit RecD2</fullName>
    </alternativeName>
</protein>
<name>A0A1H6SVA2_9FIRM</name>
<dbReference type="Pfam" id="PF13245">
    <property type="entry name" value="AAA_19"/>
    <property type="match status" value="1"/>
</dbReference>
<comment type="catalytic activity">
    <reaction evidence="3">
        <text>ATP + H2O = ADP + phosphate + H(+)</text>
        <dbReference type="Rhea" id="RHEA:13065"/>
        <dbReference type="ChEBI" id="CHEBI:15377"/>
        <dbReference type="ChEBI" id="CHEBI:15378"/>
        <dbReference type="ChEBI" id="CHEBI:30616"/>
        <dbReference type="ChEBI" id="CHEBI:43474"/>
        <dbReference type="ChEBI" id="CHEBI:456216"/>
        <dbReference type="EC" id="5.6.2.3"/>
    </reaction>
</comment>
<organism evidence="9 10">
    <name type="scientific">Sharpea azabuensis</name>
    <dbReference type="NCBI Taxonomy" id="322505"/>
    <lineage>
        <taxon>Bacteria</taxon>
        <taxon>Bacillati</taxon>
        <taxon>Bacillota</taxon>
        <taxon>Erysipelotrichia</taxon>
        <taxon>Erysipelotrichales</taxon>
        <taxon>Coprobacillaceae</taxon>
        <taxon>Sharpea</taxon>
    </lineage>
</organism>
<feature type="domain" description="UvrD-like helicase C-terminal" evidence="5">
    <location>
        <begin position="643"/>
        <end position="691"/>
    </location>
</feature>
<dbReference type="SUPFAM" id="SSF52540">
    <property type="entry name" value="P-loop containing nucleoside triphosphate hydrolases"/>
    <property type="match status" value="1"/>
</dbReference>
<keyword evidence="1 3" id="KW-0547">Nucleotide-binding</keyword>
<dbReference type="Gene3D" id="2.30.30.940">
    <property type="match status" value="1"/>
</dbReference>
<feature type="domain" description="ATP-dependent RecD2 DNA helicase OB-fold" evidence="8">
    <location>
        <begin position="2"/>
        <end position="72"/>
    </location>
</feature>
<dbReference type="GO" id="GO:0043139">
    <property type="term" value="F:5'-3' DNA helicase activity"/>
    <property type="evidence" value="ECO:0007669"/>
    <property type="project" value="UniProtKB-UniRule"/>
</dbReference>
<accession>A0A1H6SVA2</accession>
<dbReference type="HAMAP" id="MF_01488">
    <property type="entry name" value="RecD2"/>
    <property type="match status" value="1"/>
</dbReference>
<dbReference type="OrthoDB" id="9803432at2"/>
<dbReference type="STRING" id="322505.SAMN04487836_10929"/>
<dbReference type="InterPro" id="IPR006345">
    <property type="entry name" value="RecD2"/>
</dbReference>
<dbReference type="GO" id="GO:0009338">
    <property type="term" value="C:exodeoxyribonuclease V complex"/>
    <property type="evidence" value="ECO:0007669"/>
    <property type="project" value="TreeGrafter"/>
</dbReference>
<feature type="binding site" evidence="3">
    <location>
        <begin position="344"/>
        <end position="348"/>
    </location>
    <ligand>
        <name>ATP</name>
        <dbReference type="ChEBI" id="CHEBI:30616"/>
    </ligand>
</feature>
<dbReference type="GO" id="GO:0016887">
    <property type="term" value="F:ATP hydrolysis activity"/>
    <property type="evidence" value="ECO:0007669"/>
    <property type="project" value="RHEA"/>
</dbReference>
<evidence type="ECO:0000313" key="9">
    <source>
        <dbReference type="EMBL" id="SEI69704.1"/>
    </source>
</evidence>
<comment type="similarity">
    <text evidence="3">Belongs to the RecD family. RecD2 subfamily.</text>
</comment>
<keyword evidence="4" id="KW-0175">Coiled coil</keyword>
<dbReference type="CDD" id="cd18809">
    <property type="entry name" value="SF1_C_RecD"/>
    <property type="match status" value="1"/>
</dbReference>
<proteinExistence type="inferred from homology"/>
<dbReference type="Pfam" id="PF18335">
    <property type="entry name" value="SH3_13"/>
    <property type="match status" value="1"/>
</dbReference>
<evidence type="ECO:0000256" key="3">
    <source>
        <dbReference type="HAMAP-Rule" id="MF_01488"/>
    </source>
</evidence>
<dbReference type="RefSeq" id="WP_074731839.1">
    <property type="nucleotide sequence ID" value="NZ_FNYK01000017.1"/>
</dbReference>
<dbReference type="Gene3D" id="1.10.10.2220">
    <property type="match status" value="1"/>
</dbReference>
<dbReference type="PANTHER" id="PTHR43788:SF6">
    <property type="entry name" value="DNA HELICASE B"/>
    <property type="match status" value="1"/>
</dbReference>
<dbReference type="GO" id="GO:0006310">
    <property type="term" value="P:DNA recombination"/>
    <property type="evidence" value="ECO:0007669"/>
    <property type="project" value="InterPro"/>
</dbReference>
<dbReference type="eggNOG" id="COG0507">
    <property type="taxonomic scope" value="Bacteria"/>
</dbReference>
<dbReference type="Proteomes" id="UP000183028">
    <property type="component" value="Unassembled WGS sequence"/>
</dbReference>
<dbReference type="InterPro" id="IPR055446">
    <property type="entry name" value="RecD2_N_OB"/>
</dbReference>
<evidence type="ECO:0000259" key="8">
    <source>
        <dbReference type="Pfam" id="PF23139"/>
    </source>
</evidence>
<evidence type="ECO:0000256" key="2">
    <source>
        <dbReference type="ARBA" id="ARBA00022840"/>
    </source>
</evidence>
<dbReference type="GO" id="GO:0003677">
    <property type="term" value="F:DNA binding"/>
    <property type="evidence" value="ECO:0007669"/>
    <property type="project" value="UniProtKB-UniRule"/>
</dbReference>
<dbReference type="Pfam" id="PF14490">
    <property type="entry name" value="HHH_RecD2"/>
    <property type="match status" value="1"/>
</dbReference>
<dbReference type="GO" id="GO:0005524">
    <property type="term" value="F:ATP binding"/>
    <property type="evidence" value="ECO:0007669"/>
    <property type="project" value="UniProtKB-UniRule"/>
</dbReference>
<keyword evidence="3" id="KW-0238">DNA-binding</keyword>
<evidence type="ECO:0000259" key="6">
    <source>
        <dbReference type="Pfam" id="PF14490"/>
    </source>
</evidence>
<dbReference type="InterPro" id="IPR029493">
    <property type="entry name" value="RecD2-like_HHH"/>
</dbReference>
<dbReference type="GO" id="GO:0017116">
    <property type="term" value="F:single-stranded DNA helicase activity"/>
    <property type="evidence" value="ECO:0007669"/>
    <property type="project" value="TreeGrafter"/>
</dbReference>